<gene>
    <name evidence="1" type="ORF">EFD55_31250</name>
</gene>
<organism evidence="1 2">
    <name type="scientific">Rhizobium pisi</name>
    <dbReference type="NCBI Taxonomy" id="574561"/>
    <lineage>
        <taxon>Bacteria</taxon>
        <taxon>Pseudomonadati</taxon>
        <taxon>Pseudomonadota</taxon>
        <taxon>Alphaproteobacteria</taxon>
        <taxon>Hyphomicrobiales</taxon>
        <taxon>Rhizobiaceae</taxon>
        <taxon>Rhizobium/Agrobacterium group</taxon>
        <taxon>Rhizobium</taxon>
    </lineage>
</organism>
<dbReference type="Proteomes" id="UP000277279">
    <property type="component" value="Unassembled WGS sequence"/>
</dbReference>
<evidence type="ECO:0000313" key="1">
    <source>
        <dbReference type="EMBL" id="RSB60937.1"/>
    </source>
</evidence>
<dbReference type="AlphaFoldDB" id="A0A427M850"/>
<reference evidence="1 2" key="1">
    <citation type="submission" date="2018-11" db="EMBL/GenBank/DDBJ databases">
        <authorList>
            <person name="Huo Y."/>
        </authorList>
    </citation>
    <scope>NUCLEOTIDE SEQUENCE [LARGE SCALE GENOMIC DNA]</scope>
    <source>
        <strain evidence="1 2">DSM 30132</strain>
    </source>
</reference>
<dbReference type="EMBL" id="RJJT01000036">
    <property type="protein sequence ID" value="RSB60937.1"/>
    <property type="molecule type" value="Genomic_DNA"/>
</dbReference>
<proteinExistence type="predicted"/>
<name>A0A427M850_9HYPH</name>
<accession>A0A427M850</accession>
<comment type="caution">
    <text evidence="1">The sequence shown here is derived from an EMBL/GenBank/DDBJ whole genome shotgun (WGS) entry which is preliminary data.</text>
</comment>
<protein>
    <submittedName>
        <fullName evidence="1">Uncharacterized protein</fullName>
    </submittedName>
</protein>
<evidence type="ECO:0000313" key="2">
    <source>
        <dbReference type="Proteomes" id="UP000277279"/>
    </source>
</evidence>
<sequence>MLRTLIITVAHTITFVYLAQLGSDLRATEAMRYLTSQGLSRILRSIYLGQASSSLSAVRSVSVRADVKGRLNGHE</sequence>